<feature type="domain" description="Flagellar M-ring C-terminal" evidence="16">
    <location>
        <begin position="254"/>
        <end position="447"/>
    </location>
</feature>
<dbReference type="EMBL" id="JAFMOW010000047">
    <property type="protein sequence ID" value="MBU9854084.1"/>
    <property type="molecule type" value="Genomic_DNA"/>
</dbReference>
<evidence type="ECO:0000259" key="15">
    <source>
        <dbReference type="Pfam" id="PF01514"/>
    </source>
</evidence>
<feature type="transmembrane region" description="Helical" evidence="14">
    <location>
        <begin position="464"/>
        <end position="485"/>
    </location>
</feature>
<evidence type="ECO:0000256" key="10">
    <source>
        <dbReference type="ARBA" id="ARBA00025936"/>
    </source>
</evidence>
<reference evidence="17 18" key="1">
    <citation type="submission" date="2021-03" db="EMBL/GenBank/DDBJ databases">
        <title>Five novel Rahnella species.</title>
        <authorList>
            <person name="Brady C."/>
            <person name="Asselin J."/>
            <person name="Beer S."/>
            <person name="Bruberg M.B."/>
            <person name="Crampton B."/>
            <person name="Venter S."/>
            <person name="Arnold D."/>
            <person name="Denman S."/>
        </authorList>
    </citation>
    <scope>NUCLEOTIDE SEQUENCE [LARGE SCALE GENOMIC DNA]</scope>
    <source>
        <strain evidence="17 18">H11b</strain>
    </source>
</reference>
<dbReference type="Pfam" id="PF08345">
    <property type="entry name" value="YscJ_FliF_C"/>
    <property type="match status" value="1"/>
</dbReference>
<evidence type="ECO:0000256" key="6">
    <source>
        <dbReference type="ARBA" id="ARBA00022475"/>
    </source>
</evidence>
<protein>
    <recommendedName>
        <fullName evidence="5 11">Flagellar M-ring protein</fullName>
    </recommendedName>
</protein>
<keyword evidence="14" id="KW-0472">Membrane</keyword>
<keyword evidence="17" id="KW-0282">Flagellum</keyword>
<accession>A0ABS6LPP3</accession>
<keyword evidence="7 14" id="KW-0812">Transmembrane</keyword>
<evidence type="ECO:0000256" key="5">
    <source>
        <dbReference type="ARBA" id="ARBA00017949"/>
    </source>
</evidence>
<dbReference type="InterPro" id="IPR013556">
    <property type="entry name" value="Flag_M-ring_C"/>
</dbReference>
<dbReference type="PANTHER" id="PTHR30046:SF0">
    <property type="entry name" value="FLAGELLAR M-RING PROTEIN"/>
    <property type="match status" value="1"/>
</dbReference>
<proteinExistence type="inferred from homology"/>
<comment type="function">
    <text evidence="1 11">The M ring may be actively involved in energy transduction.</text>
</comment>
<dbReference type="InterPro" id="IPR000067">
    <property type="entry name" value="FlgMring_FliF"/>
</dbReference>
<keyword evidence="9 11" id="KW-0975">Bacterial flagellum</keyword>
<evidence type="ECO:0000256" key="4">
    <source>
        <dbReference type="ARBA" id="ARBA00007971"/>
    </source>
</evidence>
<feature type="coiled-coil region" evidence="12">
    <location>
        <begin position="494"/>
        <end position="521"/>
    </location>
</feature>
<comment type="caution">
    <text evidence="17">The sequence shown here is derived from an EMBL/GenBank/DDBJ whole genome shotgun (WGS) entry which is preliminary data.</text>
</comment>
<comment type="similarity">
    <text evidence="4 11">Belongs to the FliF family.</text>
</comment>
<evidence type="ECO:0000259" key="16">
    <source>
        <dbReference type="Pfam" id="PF08345"/>
    </source>
</evidence>
<dbReference type="Pfam" id="PF01514">
    <property type="entry name" value="YscJ_FliF"/>
    <property type="match status" value="1"/>
</dbReference>
<keyword evidence="18" id="KW-1185">Reference proteome</keyword>
<evidence type="ECO:0000256" key="12">
    <source>
        <dbReference type="SAM" id="Coils"/>
    </source>
</evidence>
<feature type="compositionally biased region" description="Polar residues" evidence="13">
    <location>
        <begin position="296"/>
        <end position="307"/>
    </location>
</feature>
<dbReference type="PANTHER" id="PTHR30046">
    <property type="entry name" value="FLAGELLAR M-RING PROTEIN"/>
    <property type="match status" value="1"/>
</dbReference>
<evidence type="ECO:0000256" key="1">
    <source>
        <dbReference type="ARBA" id="ARBA00003820"/>
    </source>
</evidence>
<dbReference type="Proteomes" id="UP000734343">
    <property type="component" value="Unassembled WGS sequence"/>
</dbReference>
<keyword evidence="17" id="KW-0966">Cell projection</keyword>
<sequence>MNATTNGIKNKSTANLMAALERLRSSPKIILLISASAAISIIIALIFWAKSPDYRVLYSNISDQDGGAIVAQLTQMNVPYRFQESGGAIMVPEDKVHEARLTLAQLGLPKGGAVGFELLDQEKFGISQFSEQVNFQRALEGELSRTIETLGTVQNARVHLAMPKPSMFVREQKPPSAAVTLTLSNGRTLDSGQVNAITYLISSAVPGLNADNVTIVDQSGRLLTQSGGQAMQTTQLKYTSEVEADYQQRIQTILATIVGRNNVKAQVTAQIDFTQHEQTAEQYQPNSSPEKMAIRSRQTSDAEQGSKSGVGGVPGALSNQPPVPATAPITQPPVPNQPAQGTNAANNNANPAAGTAETTVATPMPFNNRKDNTTNYELDRTLTHIKRSTGSIERLSVAVVVNYLPGKDGTPVALTPEQLEQVNALVKETMGYSAARGDTINIVNSPFTPVEEEPAPPFWKQEGFINLLMSAARYLLIALVAWFLWRKAVQPAWLRNQELVLQRLELEKQARQEELDASARRAESGARAKAEQRVETELNTQSLRELAQQEPRVIALVIRQWMNKEMKS</sequence>
<comment type="subcellular location">
    <subcellularLocation>
        <location evidence="2 11">Bacterial flagellum basal body</location>
    </subcellularLocation>
    <subcellularLocation>
        <location evidence="3">Cell membrane</location>
        <topology evidence="3">Multi-pass membrane protein</topology>
    </subcellularLocation>
</comment>
<feature type="domain" description="Flagellar M-ring N-terminal" evidence="15">
    <location>
        <begin position="50"/>
        <end position="224"/>
    </location>
</feature>
<feature type="compositionally biased region" description="Low complexity" evidence="13">
    <location>
        <begin position="337"/>
        <end position="356"/>
    </location>
</feature>
<comment type="subunit">
    <text evidence="10">The basal body constitutes a major portion of the flagellar organelle and consists of four rings (L,P,S, and M) mounted on a central rod. The M ring is integral to the inner membrane of the cell and may be connected to the flagellar rod via the S ring. The S (supramembrane ring) lies just distal to the M ring. The L and P rings lie in the outer membrane and the periplasmic space, respectively.</text>
</comment>
<evidence type="ECO:0000256" key="13">
    <source>
        <dbReference type="SAM" id="MobiDB-lite"/>
    </source>
</evidence>
<dbReference type="InterPro" id="IPR006182">
    <property type="entry name" value="FliF_N_dom"/>
</dbReference>
<evidence type="ECO:0000256" key="7">
    <source>
        <dbReference type="ARBA" id="ARBA00022692"/>
    </source>
</evidence>
<dbReference type="PIRSF" id="PIRSF004862">
    <property type="entry name" value="FliF"/>
    <property type="match status" value="1"/>
</dbReference>
<keyword evidence="17" id="KW-0969">Cilium</keyword>
<feature type="transmembrane region" description="Helical" evidence="14">
    <location>
        <begin position="29"/>
        <end position="49"/>
    </location>
</feature>
<evidence type="ECO:0000256" key="8">
    <source>
        <dbReference type="ARBA" id="ARBA00022989"/>
    </source>
</evidence>
<dbReference type="InterPro" id="IPR043427">
    <property type="entry name" value="YscJ/FliF"/>
</dbReference>
<dbReference type="RefSeq" id="WP_217171778.1">
    <property type="nucleotide sequence ID" value="NZ_JAFMOW010000047.1"/>
</dbReference>
<feature type="compositionally biased region" description="Polar residues" evidence="13">
    <location>
        <begin position="280"/>
        <end position="289"/>
    </location>
</feature>
<keyword evidence="12" id="KW-0175">Coiled coil</keyword>
<gene>
    <name evidence="17" type="primary">fliF</name>
    <name evidence="17" type="ORF">J1778_02140</name>
</gene>
<evidence type="ECO:0000256" key="9">
    <source>
        <dbReference type="ARBA" id="ARBA00023143"/>
    </source>
</evidence>
<evidence type="ECO:0000256" key="3">
    <source>
        <dbReference type="ARBA" id="ARBA00004651"/>
    </source>
</evidence>
<name>A0ABS6LPP3_9GAMM</name>
<keyword evidence="8 14" id="KW-1133">Transmembrane helix</keyword>
<evidence type="ECO:0000256" key="14">
    <source>
        <dbReference type="SAM" id="Phobius"/>
    </source>
</evidence>
<dbReference type="NCBIfam" id="TIGR00206">
    <property type="entry name" value="fliF"/>
    <property type="match status" value="1"/>
</dbReference>
<evidence type="ECO:0000313" key="18">
    <source>
        <dbReference type="Proteomes" id="UP000734343"/>
    </source>
</evidence>
<organism evidence="17 18">
    <name type="scientific">Rahnella bonaserana</name>
    <dbReference type="NCBI Taxonomy" id="2816248"/>
    <lineage>
        <taxon>Bacteria</taxon>
        <taxon>Pseudomonadati</taxon>
        <taxon>Pseudomonadota</taxon>
        <taxon>Gammaproteobacteria</taxon>
        <taxon>Enterobacterales</taxon>
        <taxon>Yersiniaceae</taxon>
        <taxon>Rahnella</taxon>
    </lineage>
</organism>
<feature type="region of interest" description="Disordered" evidence="13">
    <location>
        <begin position="277"/>
        <end position="373"/>
    </location>
</feature>
<evidence type="ECO:0000256" key="2">
    <source>
        <dbReference type="ARBA" id="ARBA00004117"/>
    </source>
</evidence>
<feature type="compositionally biased region" description="Pro residues" evidence="13">
    <location>
        <begin position="321"/>
        <end position="336"/>
    </location>
</feature>
<evidence type="ECO:0000256" key="11">
    <source>
        <dbReference type="PIRNR" id="PIRNR004862"/>
    </source>
</evidence>
<keyword evidence="6" id="KW-1003">Cell membrane</keyword>
<evidence type="ECO:0000313" key="17">
    <source>
        <dbReference type="EMBL" id="MBU9854084.1"/>
    </source>
</evidence>